<dbReference type="NCBIfam" id="TIGR01200">
    <property type="entry name" value="GLPGLI"/>
    <property type="match status" value="1"/>
</dbReference>
<gene>
    <name evidence="1" type="ORF">JBL43_18130</name>
</gene>
<sequence length="248" mass="28915">MKKIYVLIILISTFQVNGFAQINSQAKINYKTRLIANKHIDIKTTKRDKLILQEVDNINMQLLVNNNKAIFKEEEVMEMDGKREMIRQISKILTRLTSTYYYDIAEQKIIREQDFDGNLFNISSKFNDITWKLINETKMINDYLCYKAVSIKTFKNRKGKIINLDVIAWYAPKIPIPLGPKNYVGLPGLVLELNEGPNRTYFVDKIELNSKKEITIEGHKKGTELTEEEYTKKTEGTFKSQFIDSNKN</sequence>
<accession>A0ABS0WW02</accession>
<evidence type="ECO:0000313" key="2">
    <source>
        <dbReference type="Proteomes" id="UP000623301"/>
    </source>
</evidence>
<dbReference type="InterPro" id="IPR005901">
    <property type="entry name" value="GLPGLI"/>
</dbReference>
<dbReference type="RefSeq" id="WP_198842796.1">
    <property type="nucleotide sequence ID" value="NZ_JAEHFJ010000012.1"/>
</dbReference>
<keyword evidence="2" id="KW-1185">Reference proteome</keyword>
<comment type="caution">
    <text evidence="1">The sequence shown here is derived from an EMBL/GenBank/DDBJ whole genome shotgun (WGS) entry which is preliminary data.</text>
</comment>
<organism evidence="1 2">
    <name type="scientific">Aureibaculum flavum</name>
    <dbReference type="NCBI Taxonomy" id="2795986"/>
    <lineage>
        <taxon>Bacteria</taxon>
        <taxon>Pseudomonadati</taxon>
        <taxon>Bacteroidota</taxon>
        <taxon>Flavobacteriia</taxon>
        <taxon>Flavobacteriales</taxon>
        <taxon>Flavobacteriaceae</taxon>
        <taxon>Aureibaculum</taxon>
    </lineage>
</organism>
<evidence type="ECO:0000313" key="1">
    <source>
        <dbReference type="EMBL" id="MBJ2176175.1"/>
    </source>
</evidence>
<proteinExistence type="predicted"/>
<reference evidence="1 2" key="1">
    <citation type="submission" date="2020-12" db="EMBL/GenBank/DDBJ databases">
        <title>Aureibaculum luteum sp. nov. and Aureibaculum flavum sp. nov., novel members of the family Flavobacteriaceae isolated from Antarctic intertidal sediments.</title>
        <authorList>
            <person name="He X."/>
            <person name="Zhang X."/>
        </authorList>
    </citation>
    <scope>NUCLEOTIDE SEQUENCE [LARGE SCALE GENOMIC DNA]</scope>
    <source>
        <strain evidence="1 2">A20</strain>
    </source>
</reference>
<name>A0ABS0WW02_9FLAO</name>
<dbReference type="Proteomes" id="UP000623301">
    <property type="component" value="Unassembled WGS sequence"/>
</dbReference>
<dbReference type="EMBL" id="JAEHFJ010000012">
    <property type="protein sequence ID" value="MBJ2176175.1"/>
    <property type="molecule type" value="Genomic_DNA"/>
</dbReference>
<dbReference type="Pfam" id="PF09697">
    <property type="entry name" value="Porph_ging"/>
    <property type="match status" value="1"/>
</dbReference>
<protein>
    <submittedName>
        <fullName evidence="1">GLPGLI family protein</fullName>
    </submittedName>
</protein>